<dbReference type="PANTHER" id="PTHR33840">
    <property type="match status" value="1"/>
</dbReference>
<name>A0ABR2YFH5_9CHLO</name>
<gene>
    <name evidence="1" type="ORF">WJX75_008873</name>
</gene>
<protein>
    <submittedName>
        <fullName evidence="1">Uncharacterized protein</fullName>
    </submittedName>
</protein>
<organism evidence="1 2">
    <name type="scientific">Coccomyxa subellipsoidea</name>
    <dbReference type="NCBI Taxonomy" id="248742"/>
    <lineage>
        <taxon>Eukaryota</taxon>
        <taxon>Viridiplantae</taxon>
        <taxon>Chlorophyta</taxon>
        <taxon>core chlorophytes</taxon>
        <taxon>Trebouxiophyceae</taxon>
        <taxon>Trebouxiophyceae incertae sedis</taxon>
        <taxon>Coccomyxaceae</taxon>
        <taxon>Coccomyxa</taxon>
    </lineage>
</organism>
<dbReference type="Proteomes" id="UP001491310">
    <property type="component" value="Unassembled WGS sequence"/>
</dbReference>
<reference evidence="1 2" key="1">
    <citation type="journal article" date="2024" name="Nat. Commun.">
        <title>Phylogenomics reveals the evolutionary origins of lichenization in chlorophyte algae.</title>
        <authorList>
            <person name="Puginier C."/>
            <person name="Libourel C."/>
            <person name="Otte J."/>
            <person name="Skaloud P."/>
            <person name="Haon M."/>
            <person name="Grisel S."/>
            <person name="Petersen M."/>
            <person name="Berrin J.G."/>
            <person name="Delaux P.M."/>
            <person name="Dal Grande F."/>
            <person name="Keller J."/>
        </authorList>
    </citation>
    <scope>NUCLEOTIDE SEQUENCE [LARGE SCALE GENOMIC DNA]</scope>
    <source>
        <strain evidence="1 2">SAG 216-7</strain>
    </source>
</reference>
<accession>A0ABR2YFH5</accession>
<comment type="caution">
    <text evidence="1">The sequence shown here is derived from an EMBL/GenBank/DDBJ whole genome shotgun (WGS) entry which is preliminary data.</text>
</comment>
<dbReference type="EMBL" id="JALJOT010000013">
    <property type="protein sequence ID" value="KAK9904302.1"/>
    <property type="molecule type" value="Genomic_DNA"/>
</dbReference>
<keyword evidence="2" id="KW-1185">Reference proteome</keyword>
<sequence>MCIALGDVMDPPHSIIVCANGTWCGKVAGTVTNVQILANSFAGTVVQSGVAAHNAITNTTVCFFDGVGLTGTFSEYLVDGALALDIENREVYAIYRSTDPSYSPDFFHQFKAAKSHVTEVPPIRFMGLLDTVGALGVPQVNPGGTNFETEEVWFPGWYLPILQYPAPYATVRNGKD</sequence>
<dbReference type="PANTHER" id="PTHR33840:SF1">
    <property type="entry name" value="TLE1 PHOSPHOLIPASE DOMAIN-CONTAINING PROTEIN"/>
    <property type="match status" value="1"/>
</dbReference>
<proteinExistence type="predicted"/>
<evidence type="ECO:0000313" key="2">
    <source>
        <dbReference type="Proteomes" id="UP001491310"/>
    </source>
</evidence>
<evidence type="ECO:0000313" key="1">
    <source>
        <dbReference type="EMBL" id="KAK9904302.1"/>
    </source>
</evidence>